<dbReference type="CDD" id="cd00063">
    <property type="entry name" value="FN3"/>
    <property type="match status" value="3"/>
</dbReference>
<dbReference type="CDD" id="cd16021">
    <property type="entry name" value="ALP_like"/>
    <property type="match status" value="1"/>
</dbReference>
<evidence type="ECO:0000313" key="11">
    <source>
        <dbReference type="EMBL" id="KAH7968555.1"/>
    </source>
</evidence>
<evidence type="ECO:0000259" key="10">
    <source>
        <dbReference type="PROSITE" id="PS50853"/>
    </source>
</evidence>
<dbReference type="SUPFAM" id="SSF49265">
    <property type="entry name" value="Fibronectin type III"/>
    <property type="match status" value="2"/>
</dbReference>
<feature type="region of interest" description="Disordered" evidence="9">
    <location>
        <begin position="837"/>
        <end position="867"/>
    </location>
</feature>
<dbReference type="InterPro" id="IPR036116">
    <property type="entry name" value="FN3_sf"/>
</dbReference>
<dbReference type="Pfam" id="PF25059">
    <property type="entry name" value="FN3_DSCAM-DSCAML_C"/>
    <property type="match status" value="1"/>
</dbReference>
<dbReference type="PROSITE" id="PS50853">
    <property type="entry name" value="FN3"/>
    <property type="match status" value="3"/>
</dbReference>
<dbReference type="VEuPathDB" id="VectorBase:RSAN_034790"/>
<dbReference type="InterPro" id="IPR004245">
    <property type="entry name" value="DUF229"/>
</dbReference>
<keyword evidence="8" id="KW-0393">Immunoglobulin domain</keyword>
<reference evidence="11" key="2">
    <citation type="submission" date="2021-09" db="EMBL/GenBank/DDBJ databases">
        <authorList>
            <person name="Jia N."/>
            <person name="Wang J."/>
            <person name="Shi W."/>
            <person name="Du L."/>
            <person name="Sun Y."/>
            <person name="Zhan W."/>
            <person name="Jiang J."/>
            <person name="Wang Q."/>
            <person name="Zhang B."/>
            <person name="Ji P."/>
            <person name="Sakyi L.B."/>
            <person name="Cui X."/>
            <person name="Yuan T."/>
            <person name="Jiang B."/>
            <person name="Yang W."/>
            <person name="Lam T.T.-Y."/>
            <person name="Chang Q."/>
            <person name="Ding S."/>
            <person name="Wang X."/>
            <person name="Zhu J."/>
            <person name="Ruan X."/>
            <person name="Zhao L."/>
            <person name="Wei J."/>
            <person name="Que T."/>
            <person name="Du C."/>
            <person name="Cheng J."/>
            <person name="Dai P."/>
            <person name="Han X."/>
            <person name="Huang E."/>
            <person name="Gao Y."/>
            <person name="Liu J."/>
            <person name="Shao H."/>
            <person name="Ye R."/>
            <person name="Li L."/>
            <person name="Wei W."/>
            <person name="Wang X."/>
            <person name="Wang C."/>
            <person name="Huo Q."/>
            <person name="Li W."/>
            <person name="Guo W."/>
            <person name="Chen H."/>
            <person name="Chen S."/>
            <person name="Zhou L."/>
            <person name="Zhou L."/>
            <person name="Ni X."/>
            <person name="Tian J."/>
            <person name="Zhou Y."/>
            <person name="Sheng Y."/>
            <person name="Liu T."/>
            <person name="Pan Y."/>
            <person name="Xia L."/>
            <person name="Li J."/>
            <person name="Zhao F."/>
            <person name="Cao W."/>
        </authorList>
    </citation>
    <scope>NUCLEOTIDE SEQUENCE</scope>
    <source>
        <strain evidence="11">Rsan-2018</strain>
        <tissue evidence="11">Larvae</tissue>
    </source>
</reference>
<dbReference type="GO" id="GO:0007155">
    <property type="term" value="P:cell adhesion"/>
    <property type="evidence" value="ECO:0007669"/>
    <property type="project" value="UniProtKB-KW"/>
</dbReference>
<evidence type="ECO:0000256" key="6">
    <source>
        <dbReference type="ARBA" id="ARBA00023136"/>
    </source>
</evidence>
<feature type="domain" description="Fibronectin type-III" evidence="10">
    <location>
        <begin position="706"/>
        <end position="806"/>
    </location>
</feature>
<dbReference type="SMART" id="SM00060">
    <property type="entry name" value="FN3"/>
    <property type="match status" value="3"/>
</dbReference>
<feature type="domain" description="Fibronectin type-III" evidence="10">
    <location>
        <begin position="608"/>
        <end position="702"/>
    </location>
</feature>
<gene>
    <name evidence="11" type="ORF">HPB52_009585</name>
</gene>
<protein>
    <recommendedName>
        <fullName evidence="10">Fibronectin type-III domain-containing protein</fullName>
    </recommendedName>
</protein>
<dbReference type="GO" id="GO:0005615">
    <property type="term" value="C:extracellular space"/>
    <property type="evidence" value="ECO:0007669"/>
    <property type="project" value="TreeGrafter"/>
</dbReference>
<keyword evidence="6" id="KW-0472">Membrane</keyword>
<dbReference type="InterPro" id="IPR013783">
    <property type="entry name" value="Ig-like_fold"/>
</dbReference>
<feature type="domain" description="Fibronectin type-III" evidence="10">
    <location>
        <begin position="498"/>
        <end position="606"/>
    </location>
</feature>
<dbReference type="Gene3D" id="3.40.720.10">
    <property type="entry name" value="Alkaline Phosphatase, subunit A"/>
    <property type="match status" value="1"/>
</dbReference>
<dbReference type="AlphaFoldDB" id="A0A9D4Q5V6"/>
<feature type="compositionally biased region" description="Polar residues" evidence="9">
    <location>
        <begin position="647"/>
        <end position="657"/>
    </location>
</feature>
<reference evidence="11" key="1">
    <citation type="journal article" date="2020" name="Cell">
        <title>Large-Scale Comparative Analyses of Tick Genomes Elucidate Their Genetic Diversity and Vector Capacities.</title>
        <authorList>
            <consortium name="Tick Genome and Microbiome Consortium (TIGMIC)"/>
            <person name="Jia N."/>
            <person name="Wang J."/>
            <person name="Shi W."/>
            <person name="Du L."/>
            <person name="Sun Y."/>
            <person name="Zhan W."/>
            <person name="Jiang J.F."/>
            <person name="Wang Q."/>
            <person name="Zhang B."/>
            <person name="Ji P."/>
            <person name="Bell-Sakyi L."/>
            <person name="Cui X.M."/>
            <person name="Yuan T.T."/>
            <person name="Jiang B.G."/>
            <person name="Yang W.F."/>
            <person name="Lam T.T."/>
            <person name="Chang Q.C."/>
            <person name="Ding S.J."/>
            <person name="Wang X.J."/>
            <person name="Zhu J.G."/>
            <person name="Ruan X.D."/>
            <person name="Zhao L."/>
            <person name="Wei J.T."/>
            <person name="Ye R.Z."/>
            <person name="Que T.C."/>
            <person name="Du C.H."/>
            <person name="Zhou Y.H."/>
            <person name="Cheng J.X."/>
            <person name="Dai P.F."/>
            <person name="Guo W.B."/>
            <person name="Han X.H."/>
            <person name="Huang E.J."/>
            <person name="Li L.F."/>
            <person name="Wei W."/>
            <person name="Gao Y.C."/>
            <person name="Liu J.Z."/>
            <person name="Shao H.Z."/>
            <person name="Wang X."/>
            <person name="Wang C.C."/>
            <person name="Yang T.C."/>
            <person name="Huo Q.B."/>
            <person name="Li W."/>
            <person name="Chen H.Y."/>
            <person name="Chen S.E."/>
            <person name="Zhou L.G."/>
            <person name="Ni X.B."/>
            <person name="Tian J.H."/>
            <person name="Sheng Y."/>
            <person name="Liu T."/>
            <person name="Pan Y.S."/>
            <person name="Xia L.Y."/>
            <person name="Li J."/>
            <person name="Zhao F."/>
            <person name="Cao W.C."/>
        </authorList>
    </citation>
    <scope>NUCLEOTIDE SEQUENCE</scope>
    <source>
        <strain evidence="11">Rsan-2018</strain>
    </source>
</reference>
<keyword evidence="2" id="KW-0812">Transmembrane</keyword>
<dbReference type="GO" id="GO:0016020">
    <property type="term" value="C:membrane"/>
    <property type="evidence" value="ECO:0007669"/>
    <property type="project" value="UniProtKB-SubCell"/>
</dbReference>
<dbReference type="Gene3D" id="2.60.40.10">
    <property type="entry name" value="Immunoglobulins"/>
    <property type="match status" value="3"/>
</dbReference>
<dbReference type="EMBL" id="JABSTV010001248">
    <property type="protein sequence ID" value="KAH7968555.1"/>
    <property type="molecule type" value="Genomic_DNA"/>
</dbReference>
<keyword evidence="3" id="KW-0732">Signal</keyword>
<feature type="region of interest" description="Disordered" evidence="9">
    <location>
        <begin position="627"/>
        <end position="657"/>
    </location>
</feature>
<dbReference type="InterPro" id="IPR003961">
    <property type="entry name" value="FN3_dom"/>
</dbReference>
<evidence type="ECO:0000256" key="1">
    <source>
        <dbReference type="ARBA" id="ARBA00004167"/>
    </source>
</evidence>
<accession>A0A9D4Q5V6</accession>
<evidence type="ECO:0000256" key="5">
    <source>
        <dbReference type="ARBA" id="ARBA00022989"/>
    </source>
</evidence>
<name>A0A9D4Q5V6_RHISA</name>
<dbReference type="InterPro" id="IPR017850">
    <property type="entry name" value="Alkaline_phosphatase_core_sf"/>
</dbReference>
<dbReference type="SUPFAM" id="SSF53649">
    <property type="entry name" value="Alkaline phosphatase-like"/>
    <property type="match status" value="1"/>
</dbReference>
<dbReference type="FunFam" id="3.40.720.10:FF:000017">
    <property type="entry name" value="Predicted protein"/>
    <property type="match status" value="1"/>
</dbReference>
<dbReference type="Proteomes" id="UP000821837">
    <property type="component" value="Unassembled WGS sequence"/>
</dbReference>
<evidence type="ECO:0000256" key="9">
    <source>
        <dbReference type="SAM" id="MobiDB-lite"/>
    </source>
</evidence>
<sequence>MRRVRRTNLGSALRSTSIEKLRRCARFQSECILFQDGAKAPHEFVKVECYNKEALFYVNYHAFVYPKKSYQRRFKELYKPEHPGYQYSVLITGVDGVSRLNAHRQFPKTIGYLKERMGAVEMYGYTKVGDNTFPNLVPLLTGLTEKELAFGVWTEGEYLDSLPMLWKSFAANGYSTLYAEDNPTLSTFNYLKQGFLAQPTDYYFRPFLSTCEREIGHRKPLNCYHCVGAQSETEIVLNWLRSYKELMLRWPSFAFVWINSATHDDFNGGSSVDHLYRSFLETLHQGAYLQNTIVLFMSDHGFRWSPIRETHSGILEDRLPSLFISFPPTFRRHHPDIMRNVHVNARRLTTPFDLHTTLASLGNFDGKPRPLDLDDYPDHLHSAVLERTINLFGEVPYNRTCEEAAIDGQWCACRESSAEDPKSDAVARVASVLIDIINGFTAPHRNRCARLKLAAVKSARTYLRYAAATTSLDYVLQVDTVPGGAVFEATVRKYTNGTPAKLLGPNIPVMIAFKAITINAGEPPEENTNGPVQGYYVGYRVRGSGLPYSYKTLQNSAQSSPGEQQHQECHLRELRPRTRYSIVVQAFNAKGAGPASEEVAAQTLDFDRPGAPRLKLVSSTSSSINLSWDVSNDQPVDERRTPVSEKAPTSSDWSSVQTDAERSTHAFRGLGCGRSYAFYVVAFNGAGRGARSNVVLAKTDGSVPVAPDMREFVAANVTWVTLRLSTWRSGGCPISSFTVLYKRQSSPDDWTPAATRHASELALAHDTHVTIDDLAPATWYQLLVTADNEAGSTEAEYVFATLTLAGVWRPGEAGQASRTTTKSIDTVPMTVWEKAGLEPATTGPPTEKVYWPSPLRSQPTSYNVPADGDGGRCKTWAHSLATIHEDYKVEAEASGGKKQDHMYAVPFAPTNTVQKLEERDDLLASAERLASCMSPRQGVQWRKVVPLQFGRYIGGSP</sequence>
<comment type="subcellular location">
    <subcellularLocation>
        <location evidence="1">Membrane</location>
        <topology evidence="1">Single-pass membrane protein</topology>
    </subcellularLocation>
</comment>
<dbReference type="Pfam" id="PF00041">
    <property type="entry name" value="fn3"/>
    <property type="match status" value="2"/>
</dbReference>
<comment type="caution">
    <text evidence="11">The sequence shown here is derived from an EMBL/GenBank/DDBJ whole genome shotgun (WGS) entry which is preliminary data.</text>
</comment>
<evidence type="ECO:0000256" key="4">
    <source>
        <dbReference type="ARBA" id="ARBA00022889"/>
    </source>
</evidence>
<dbReference type="VEuPathDB" id="VectorBase:RSAN_052793"/>
<dbReference type="Pfam" id="PF02995">
    <property type="entry name" value="DUF229"/>
    <property type="match status" value="1"/>
</dbReference>
<dbReference type="PANTHER" id="PTHR10974:SF1">
    <property type="entry name" value="FI08016P-RELATED"/>
    <property type="match status" value="1"/>
</dbReference>
<evidence type="ECO:0000256" key="2">
    <source>
        <dbReference type="ARBA" id="ARBA00022692"/>
    </source>
</evidence>
<evidence type="ECO:0000313" key="12">
    <source>
        <dbReference type="Proteomes" id="UP000821837"/>
    </source>
</evidence>
<keyword evidence="5" id="KW-1133">Transmembrane helix</keyword>
<dbReference type="InterPro" id="IPR056754">
    <property type="entry name" value="DSCAM/DSCAML_C"/>
</dbReference>
<evidence type="ECO:0000256" key="7">
    <source>
        <dbReference type="ARBA" id="ARBA00023157"/>
    </source>
</evidence>
<keyword evidence="7" id="KW-1015">Disulfide bond</keyword>
<dbReference type="PANTHER" id="PTHR10974">
    <property type="entry name" value="FI08016P-RELATED"/>
    <property type="match status" value="1"/>
</dbReference>
<evidence type="ECO:0000256" key="3">
    <source>
        <dbReference type="ARBA" id="ARBA00022729"/>
    </source>
</evidence>
<keyword evidence="4" id="KW-0130">Cell adhesion</keyword>
<evidence type="ECO:0000256" key="8">
    <source>
        <dbReference type="ARBA" id="ARBA00023319"/>
    </source>
</evidence>
<organism evidence="11 12">
    <name type="scientific">Rhipicephalus sanguineus</name>
    <name type="common">Brown dog tick</name>
    <name type="synonym">Ixodes sanguineus</name>
    <dbReference type="NCBI Taxonomy" id="34632"/>
    <lineage>
        <taxon>Eukaryota</taxon>
        <taxon>Metazoa</taxon>
        <taxon>Ecdysozoa</taxon>
        <taxon>Arthropoda</taxon>
        <taxon>Chelicerata</taxon>
        <taxon>Arachnida</taxon>
        <taxon>Acari</taxon>
        <taxon>Parasitiformes</taxon>
        <taxon>Ixodida</taxon>
        <taxon>Ixodoidea</taxon>
        <taxon>Ixodidae</taxon>
        <taxon>Rhipicephalinae</taxon>
        <taxon>Rhipicephalus</taxon>
        <taxon>Rhipicephalus</taxon>
    </lineage>
</organism>
<keyword evidence="12" id="KW-1185">Reference proteome</keyword>
<proteinExistence type="predicted"/>